<dbReference type="EMBL" id="LXQA010023706">
    <property type="protein sequence ID" value="MCH92888.1"/>
    <property type="molecule type" value="Genomic_DNA"/>
</dbReference>
<reference evidence="6 7" key="1">
    <citation type="journal article" date="2018" name="Front. Plant Sci.">
        <title>Red Clover (Trifolium pratense) and Zigzag Clover (T. medium) - A Picture of Genomic Similarities and Differences.</title>
        <authorList>
            <person name="Dluhosova J."/>
            <person name="Istvanek J."/>
            <person name="Nedelnik J."/>
            <person name="Repkova J."/>
        </authorList>
    </citation>
    <scope>NUCLEOTIDE SEQUENCE [LARGE SCALE GENOMIC DNA]</scope>
    <source>
        <strain evidence="7">cv. 10/8</strain>
        <tissue evidence="6">Leaf</tissue>
    </source>
</reference>
<dbReference type="Gene3D" id="3.30.70.330">
    <property type="match status" value="1"/>
</dbReference>
<feature type="domain" description="RRM" evidence="5">
    <location>
        <begin position="22"/>
        <end position="99"/>
    </location>
</feature>
<keyword evidence="1" id="KW-0507">mRNA processing</keyword>
<sequence length="285" mass="32157">MREKIAQRRLPGYVRAAQEECVTFFFTNFPHTENLLGLRKVFGSFGRVGDIFIPAKKNKFGQRFGFVRFKVVSDVDVLLDKLQDIWLGKFKLRVNVSRFGRDSRVAVVAQETTSELVRARCAAAVPDKSFLEALSNKVGTSKVVSQTISLPLPPPRSVYLEVSSSRLHFLKNCLVGFLKEDVDPIVFMDRLVLEGFHDLNVCPMGGALVLLSSKVEGVLSAFLELNIVWKEELLAKVEPWTPVTYASRRELIKIEESTLLESNYVKGRIKVWIPVVVSRVDEVVV</sequence>
<name>A0A392N1P9_9FABA</name>
<keyword evidence="6" id="KW-0255">Endonuclease</keyword>
<dbReference type="AlphaFoldDB" id="A0A392N1P9"/>
<dbReference type="PROSITE" id="PS50102">
    <property type="entry name" value="RRM"/>
    <property type="match status" value="1"/>
</dbReference>
<proteinExistence type="predicted"/>
<evidence type="ECO:0000256" key="4">
    <source>
        <dbReference type="PROSITE-ProRule" id="PRU00176"/>
    </source>
</evidence>
<evidence type="ECO:0000313" key="6">
    <source>
        <dbReference type="EMBL" id="MCH92888.1"/>
    </source>
</evidence>
<dbReference type="GO" id="GO:0004527">
    <property type="term" value="F:exonuclease activity"/>
    <property type="evidence" value="ECO:0007669"/>
    <property type="project" value="UniProtKB-KW"/>
</dbReference>
<dbReference type="InterPro" id="IPR012677">
    <property type="entry name" value="Nucleotide-bd_a/b_plait_sf"/>
</dbReference>
<dbReference type="SMART" id="SM00360">
    <property type="entry name" value="RRM"/>
    <property type="match status" value="1"/>
</dbReference>
<evidence type="ECO:0000256" key="1">
    <source>
        <dbReference type="ARBA" id="ARBA00022664"/>
    </source>
</evidence>
<keyword evidence="6" id="KW-0269">Exonuclease</keyword>
<dbReference type="GO" id="GO:0003723">
    <property type="term" value="F:RNA binding"/>
    <property type="evidence" value="ECO:0007669"/>
    <property type="project" value="UniProtKB-UniRule"/>
</dbReference>
<keyword evidence="2" id="KW-0747">Spliceosome</keyword>
<keyword evidence="6" id="KW-0378">Hydrolase</keyword>
<dbReference type="Proteomes" id="UP000265520">
    <property type="component" value="Unassembled WGS sequence"/>
</dbReference>
<dbReference type="CDD" id="cd00590">
    <property type="entry name" value="RRM_SF"/>
    <property type="match status" value="1"/>
</dbReference>
<dbReference type="SUPFAM" id="SSF54928">
    <property type="entry name" value="RNA-binding domain, RBD"/>
    <property type="match status" value="1"/>
</dbReference>
<dbReference type="InterPro" id="IPR035979">
    <property type="entry name" value="RBD_domain_sf"/>
</dbReference>
<comment type="caution">
    <text evidence="6">The sequence shown here is derived from an EMBL/GenBank/DDBJ whole genome shotgun (WGS) entry which is preliminary data.</text>
</comment>
<evidence type="ECO:0000313" key="7">
    <source>
        <dbReference type="Proteomes" id="UP000265520"/>
    </source>
</evidence>
<evidence type="ECO:0000256" key="2">
    <source>
        <dbReference type="ARBA" id="ARBA00022728"/>
    </source>
</evidence>
<dbReference type="GO" id="GO:0004519">
    <property type="term" value="F:endonuclease activity"/>
    <property type="evidence" value="ECO:0007669"/>
    <property type="project" value="UniProtKB-KW"/>
</dbReference>
<dbReference type="GO" id="GO:0005681">
    <property type="term" value="C:spliceosomal complex"/>
    <property type="evidence" value="ECO:0007669"/>
    <property type="project" value="UniProtKB-KW"/>
</dbReference>
<dbReference type="GO" id="GO:0008380">
    <property type="term" value="P:RNA splicing"/>
    <property type="evidence" value="ECO:0007669"/>
    <property type="project" value="UniProtKB-KW"/>
</dbReference>
<dbReference type="InterPro" id="IPR000504">
    <property type="entry name" value="RRM_dom"/>
</dbReference>
<keyword evidence="4" id="KW-0694">RNA-binding</keyword>
<accession>A0A392N1P9</accession>
<keyword evidence="3" id="KW-0508">mRNA splicing</keyword>
<dbReference type="Pfam" id="PF00076">
    <property type="entry name" value="RRM_1"/>
    <property type="match status" value="1"/>
</dbReference>
<evidence type="ECO:0000259" key="5">
    <source>
        <dbReference type="PROSITE" id="PS50102"/>
    </source>
</evidence>
<feature type="non-terminal residue" evidence="6">
    <location>
        <position position="285"/>
    </location>
</feature>
<keyword evidence="6" id="KW-0540">Nuclease</keyword>
<dbReference type="GO" id="GO:0006397">
    <property type="term" value="P:mRNA processing"/>
    <property type="evidence" value="ECO:0007669"/>
    <property type="project" value="UniProtKB-KW"/>
</dbReference>
<organism evidence="6 7">
    <name type="scientific">Trifolium medium</name>
    <dbReference type="NCBI Taxonomy" id="97028"/>
    <lineage>
        <taxon>Eukaryota</taxon>
        <taxon>Viridiplantae</taxon>
        <taxon>Streptophyta</taxon>
        <taxon>Embryophyta</taxon>
        <taxon>Tracheophyta</taxon>
        <taxon>Spermatophyta</taxon>
        <taxon>Magnoliopsida</taxon>
        <taxon>eudicotyledons</taxon>
        <taxon>Gunneridae</taxon>
        <taxon>Pentapetalae</taxon>
        <taxon>rosids</taxon>
        <taxon>fabids</taxon>
        <taxon>Fabales</taxon>
        <taxon>Fabaceae</taxon>
        <taxon>Papilionoideae</taxon>
        <taxon>50 kb inversion clade</taxon>
        <taxon>NPAAA clade</taxon>
        <taxon>Hologalegina</taxon>
        <taxon>IRL clade</taxon>
        <taxon>Trifolieae</taxon>
        <taxon>Trifolium</taxon>
    </lineage>
</organism>
<dbReference type="InterPro" id="IPR050907">
    <property type="entry name" value="SRSF"/>
</dbReference>
<evidence type="ECO:0000256" key="3">
    <source>
        <dbReference type="ARBA" id="ARBA00023187"/>
    </source>
</evidence>
<keyword evidence="7" id="KW-1185">Reference proteome</keyword>
<dbReference type="PANTHER" id="PTHR23147">
    <property type="entry name" value="SERINE/ARGININE RICH SPLICING FACTOR"/>
    <property type="match status" value="1"/>
</dbReference>
<protein>
    <submittedName>
        <fullName evidence="6">Endonuclease/exonuclease/phosphatase family protein</fullName>
    </submittedName>
</protein>